<dbReference type="InterPro" id="IPR003399">
    <property type="entry name" value="Mce/MlaD"/>
</dbReference>
<dbReference type="InterPro" id="IPR024516">
    <property type="entry name" value="Mce_C"/>
</dbReference>
<dbReference type="EMBL" id="BAAAUV010000013">
    <property type="protein sequence ID" value="GAA3223551.1"/>
    <property type="molecule type" value="Genomic_DNA"/>
</dbReference>
<keyword evidence="4" id="KW-1185">Reference proteome</keyword>
<dbReference type="Proteomes" id="UP001501237">
    <property type="component" value="Unassembled WGS sequence"/>
</dbReference>
<feature type="domain" description="Mammalian cell entry C-terminal" evidence="2">
    <location>
        <begin position="120"/>
        <end position="279"/>
    </location>
</feature>
<dbReference type="NCBIfam" id="TIGR00996">
    <property type="entry name" value="Mtu_fam_mce"/>
    <property type="match status" value="1"/>
</dbReference>
<gene>
    <name evidence="3" type="ORF">GCM10010468_50140</name>
</gene>
<evidence type="ECO:0000259" key="2">
    <source>
        <dbReference type="Pfam" id="PF11887"/>
    </source>
</evidence>
<dbReference type="PANTHER" id="PTHR33371">
    <property type="entry name" value="INTERMEMBRANE PHOSPHOLIPID TRANSPORT SYSTEM BINDING PROTEIN MLAD-RELATED"/>
    <property type="match status" value="1"/>
</dbReference>
<name>A0ABP6QE69_9ACTN</name>
<dbReference type="PANTHER" id="PTHR33371:SF15">
    <property type="entry name" value="LIPOPROTEIN LPRN"/>
    <property type="match status" value="1"/>
</dbReference>
<dbReference type="InterPro" id="IPR052336">
    <property type="entry name" value="MlaD_Phospholipid_Transporter"/>
</dbReference>
<dbReference type="InterPro" id="IPR005693">
    <property type="entry name" value="Mce"/>
</dbReference>
<dbReference type="Pfam" id="PF02470">
    <property type="entry name" value="MlaD"/>
    <property type="match status" value="1"/>
</dbReference>
<evidence type="ECO:0000259" key="1">
    <source>
        <dbReference type="Pfam" id="PF02470"/>
    </source>
</evidence>
<dbReference type="PROSITE" id="PS51257">
    <property type="entry name" value="PROKAR_LIPOPROTEIN"/>
    <property type="match status" value="1"/>
</dbReference>
<proteinExistence type="predicted"/>
<dbReference type="Pfam" id="PF11887">
    <property type="entry name" value="Mce4_CUP1"/>
    <property type="match status" value="1"/>
</dbReference>
<dbReference type="RefSeq" id="WP_344832632.1">
    <property type="nucleotide sequence ID" value="NZ_BAAAUV010000013.1"/>
</dbReference>
<accession>A0ABP6QE69</accession>
<organism evidence="3 4">
    <name type="scientific">Actinocorallia longicatena</name>
    <dbReference type="NCBI Taxonomy" id="111803"/>
    <lineage>
        <taxon>Bacteria</taxon>
        <taxon>Bacillati</taxon>
        <taxon>Actinomycetota</taxon>
        <taxon>Actinomycetes</taxon>
        <taxon>Streptosporangiales</taxon>
        <taxon>Thermomonosporaceae</taxon>
        <taxon>Actinocorallia</taxon>
    </lineage>
</organism>
<evidence type="ECO:0000313" key="4">
    <source>
        <dbReference type="Proteomes" id="UP001501237"/>
    </source>
</evidence>
<feature type="domain" description="Mce/MlaD" evidence="1">
    <location>
        <begin position="38"/>
        <end position="111"/>
    </location>
</feature>
<comment type="caution">
    <text evidence="3">The sequence shown here is derived from an EMBL/GenBank/DDBJ whole genome shotgun (WGS) entry which is preliminary data.</text>
</comment>
<evidence type="ECO:0000313" key="3">
    <source>
        <dbReference type="EMBL" id="GAA3223551.1"/>
    </source>
</evidence>
<protein>
    <submittedName>
        <fullName evidence="3">MCE family protein</fullName>
    </submittedName>
</protein>
<reference evidence="4" key="1">
    <citation type="journal article" date="2019" name="Int. J. Syst. Evol. Microbiol.">
        <title>The Global Catalogue of Microorganisms (GCM) 10K type strain sequencing project: providing services to taxonomists for standard genome sequencing and annotation.</title>
        <authorList>
            <consortium name="The Broad Institute Genomics Platform"/>
            <consortium name="The Broad Institute Genome Sequencing Center for Infectious Disease"/>
            <person name="Wu L."/>
            <person name="Ma J."/>
        </authorList>
    </citation>
    <scope>NUCLEOTIDE SEQUENCE [LARGE SCALE GENOMIC DNA]</scope>
    <source>
        <strain evidence="4">JCM 9377</strain>
    </source>
</reference>
<sequence length="397" mass="42259">MRRTLALAVAGVLAASGCGFDGVSSIPLPGGPDLGSHPYEVHIEFVNVLDLVPQATVKVDDVSVGRIEDIKLNGWKADVRIKLNGNVRLPDNATATIAQTSLLGEKFVALKGPATGGSGQLSDGDLIPITSTTQNTEVEEVLSALSMLLNGGGIEQISTITKELNAAMSGREETIKSVLNRVDTFVTVLDRQKIVITDALDKIDRLMVKLEEEKGTIADTIEKTEPAVRILRDNRADLTKMLVGLSKFSDVTSSTIKRSKKDFLANLKDLQPILKNINKSGDLVPKNIGNLLTFPFPDTFANTVRGDFANMNMTVSLDMNEIMHNLLTGTSQDKSLARSLQKQADALRNLITPPGTSLTQQPPGVIDLGDTPGPGGSVLPTIGMPDTSLDALLGGTS</sequence>